<evidence type="ECO:0000256" key="1">
    <source>
        <dbReference type="SAM" id="MobiDB-lite"/>
    </source>
</evidence>
<evidence type="ECO:0000313" key="3">
    <source>
        <dbReference type="Proteomes" id="UP001183648"/>
    </source>
</evidence>
<evidence type="ECO:0008006" key="4">
    <source>
        <dbReference type="Google" id="ProtNLM"/>
    </source>
</evidence>
<feature type="compositionally biased region" description="Basic and acidic residues" evidence="1">
    <location>
        <begin position="11"/>
        <end position="20"/>
    </location>
</feature>
<dbReference type="Proteomes" id="UP001183648">
    <property type="component" value="Unassembled WGS sequence"/>
</dbReference>
<protein>
    <recommendedName>
        <fullName evidence="4">DUF4192 domain-containing protein</fullName>
    </recommendedName>
</protein>
<feature type="region of interest" description="Disordered" evidence="1">
    <location>
        <begin position="1"/>
        <end position="24"/>
    </location>
</feature>
<dbReference type="EMBL" id="JAVDYG010000001">
    <property type="protein sequence ID" value="MDR7361200.1"/>
    <property type="molecule type" value="Genomic_DNA"/>
</dbReference>
<accession>A0ABU2BRE6</accession>
<reference evidence="2 3" key="1">
    <citation type="submission" date="2023-07" db="EMBL/GenBank/DDBJ databases">
        <title>Sequencing the genomes of 1000 actinobacteria strains.</title>
        <authorList>
            <person name="Klenk H.-P."/>
        </authorList>
    </citation>
    <scope>NUCLEOTIDE SEQUENCE [LARGE SCALE GENOMIC DNA]</scope>
    <source>
        <strain evidence="2 3">DSM 19426</strain>
    </source>
</reference>
<comment type="caution">
    <text evidence="2">The sequence shown here is derived from an EMBL/GenBank/DDBJ whole genome shotgun (WGS) entry which is preliminary data.</text>
</comment>
<sequence>MTTFPLDPQDPDPRDARDVPATRPPRALRLRTEADVLAFVPYSLGFHPHDSLVVIGVGAHGRPMTGRADLSGDADEARECARTLADAVSVNGSVLAVVVAYTDDPLWAALSAESLLEELADRHVPVAHVFRADGTHWFPLLPGDAGWSDATAGEPYDLDVHALTAESVAEGRVTYADREELAASLDPASPELVEAVADALDGLAALTGRGALRAEAQWAAAWVRHRVGHPVEVPRWPTAEDTARLLRVLAVPAARDVVLAEVTLPTARAQVPLWRALARLAPDGHRGPVSAMLAFAAWLDGDGALAWCAVDRARAADPEIGLATVVAGVLENALPPTTWQPVDPASLPLLSA</sequence>
<keyword evidence="3" id="KW-1185">Reference proteome</keyword>
<organism evidence="2 3">
    <name type="scientific">Nocardioides marmoribigeumensis</name>
    <dbReference type="NCBI Taxonomy" id="433649"/>
    <lineage>
        <taxon>Bacteria</taxon>
        <taxon>Bacillati</taxon>
        <taxon>Actinomycetota</taxon>
        <taxon>Actinomycetes</taxon>
        <taxon>Propionibacteriales</taxon>
        <taxon>Nocardioidaceae</taxon>
        <taxon>Nocardioides</taxon>
    </lineage>
</organism>
<gene>
    <name evidence="2" type="ORF">J2S63_000753</name>
</gene>
<dbReference type="InterPro" id="IPR025447">
    <property type="entry name" value="DUF4192"/>
</dbReference>
<name>A0ABU2BRE6_9ACTN</name>
<dbReference type="RefSeq" id="WP_310298800.1">
    <property type="nucleotide sequence ID" value="NZ_BAAAPS010000014.1"/>
</dbReference>
<dbReference type="Pfam" id="PF13830">
    <property type="entry name" value="DUF4192"/>
    <property type="match status" value="1"/>
</dbReference>
<evidence type="ECO:0000313" key="2">
    <source>
        <dbReference type="EMBL" id="MDR7361200.1"/>
    </source>
</evidence>
<proteinExistence type="predicted"/>